<dbReference type="EMBL" id="LAZR01023931">
    <property type="protein sequence ID" value="KKL76827.1"/>
    <property type="molecule type" value="Genomic_DNA"/>
</dbReference>
<name>A0A0F9HNY7_9ZZZZ</name>
<dbReference type="AlphaFoldDB" id="A0A0F9HNY7"/>
<reference evidence="1" key="1">
    <citation type="journal article" date="2015" name="Nature">
        <title>Complex archaea that bridge the gap between prokaryotes and eukaryotes.</title>
        <authorList>
            <person name="Spang A."/>
            <person name="Saw J.H."/>
            <person name="Jorgensen S.L."/>
            <person name="Zaremba-Niedzwiedzka K."/>
            <person name="Martijn J."/>
            <person name="Lind A.E."/>
            <person name="van Eijk R."/>
            <person name="Schleper C."/>
            <person name="Guy L."/>
            <person name="Ettema T.J."/>
        </authorList>
    </citation>
    <scope>NUCLEOTIDE SEQUENCE</scope>
</reference>
<sequence>LRESQQTFEPPSFGFAYTEVYHNIGLSARVEVHQFSDHYMTFANITNNVVIRAIADSP</sequence>
<feature type="non-terminal residue" evidence="1">
    <location>
        <position position="1"/>
    </location>
</feature>
<organism evidence="1">
    <name type="scientific">marine sediment metagenome</name>
    <dbReference type="NCBI Taxonomy" id="412755"/>
    <lineage>
        <taxon>unclassified sequences</taxon>
        <taxon>metagenomes</taxon>
        <taxon>ecological metagenomes</taxon>
    </lineage>
</organism>
<evidence type="ECO:0000313" key="1">
    <source>
        <dbReference type="EMBL" id="KKL76827.1"/>
    </source>
</evidence>
<comment type="caution">
    <text evidence="1">The sequence shown here is derived from an EMBL/GenBank/DDBJ whole genome shotgun (WGS) entry which is preliminary data.</text>
</comment>
<proteinExistence type="predicted"/>
<gene>
    <name evidence="1" type="ORF">LCGC14_2041050</name>
</gene>
<protein>
    <submittedName>
        <fullName evidence="1">Uncharacterized protein</fullName>
    </submittedName>
</protein>
<accession>A0A0F9HNY7</accession>